<sequence>MPKLHLSSPYIMLWNLTLCLSLSFGSADADSLHKVPHEWRLKPLKKVDIPTKRATTPLSPTNSNSLDSVDSLHSVKSEWGQSRASTSLSIDGYGSTIAAWTIANPKAVILSLHGFGLSKESFAGFASAMNRFGISCYAMDVRGFGSWKEKETEKLDFYKTLIDVKAALSYLRHHNKTPIFLLGESMGGAVALQATSMFPDSVDGVIVSVPGDSYYKTLEASTKVALEFLKPGGGIDLSEHVVGNSTTNEKVRKEWLNDPKARLSLSAGELLSFKKFMSKTDDMVKDITKTPVLMFHGYRDQLSKPSGTLKIFRELKTNQKDLIMLGSAEHLIFEKEQFDNHVVDMVRAWIGKHCQSKYK</sequence>
<dbReference type="Proteomes" id="UP000664277">
    <property type="component" value="Unassembled WGS sequence"/>
</dbReference>
<gene>
    <name evidence="3" type="ORF">J0M35_16290</name>
</gene>
<organism evidence="3 4">
    <name type="scientific">Candidatus Obscuribacter phosphatis</name>
    <dbReference type="NCBI Taxonomy" id="1906157"/>
    <lineage>
        <taxon>Bacteria</taxon>
        <taxon>Bacillati</taxon>
        <taxon>Candidatus Melainabacteria</taxon>
        <taxon>Candidatus Obscuribacterales</taxon>
        <taxon>Candidatus Obscuribacteraceae</taxon>
        <taxon>Candidatus Obscuribacter</taxon>
    </lineage>
</organism>
<reference evidence="3" key="1">
    <citation type="submission" date="2021-02" db="EMBL/GenBank/DDBJ databases">
        <title>Genome-Resolved Metagenomics of a Microbial Community Performing Photosynthetic Biological Nutrient Removal.</title>
        <authorList>
            <person name="Mcdaniel E.A."/>
        </authorList>
    </citation>
    <scope>NUCLEOTIDE SEQUENCE</scope>
    <source>
        <strain evidence="3">UWPOB_OBS1</strain>
    </source>
</reference>
<evidence type="ECO:0000256" key="1">
    <source>
        <dbReference type="SAM" id="SignalP"/>
    </source>
</evidence>
<dbReference type="Pfam" id="PF12146">
    <property type="entry name" value="Hydrolase_4"/>
    <property type="match status" value="1"/>
</dbReference>
<keyword evidence="3" id="KW-0378">Hydrolase</keyword>
<dbReference type="InterPro" id="IPR022742">
    <property type="entry name" value="Hydrolase_4"/>
</dbReference>
<feature type="signal peptide" evidence="1">
    <location>
        <begin position="1"/>
        <end position="29"/>
    </location>
</feature>
<dbReference type="AlphaFoldDB" id="A0A8J7PHK7"/>
<comment type="caution">
    <text evidence="3">The sequence shown here is derived from an EMBL/GenBank/DDBJ whole genome shotgun (WGS) entry which is preliminary data.</text>
</comment>
<dbReference type="EMBL" id="JAFLCK010000027">
    <property type="protein sequence ID" value="MBN8661928.1"/>
    <property type="molecule type" value="Genomic_DNA"/>
</dbReference>
<dbReference type="GO" id="GO:0016787">
    <property type="term" value="F:hydrolase activity"/>
    <property type="evidence" value="ECO:0007669"/>
    <property type="project" value="UniProtKB-KW"/>
</dbReference>
<evidence type="ECO:0000313" key="4">
    <source>
        <dbReference type="Proteomes" id="UP000664277"/>
    </source>
</evidence>
<dbReference type="InterPro" id="IPR051044">
    <property type="entry name" value="MAG_DAG_Lipase"/>
</dbReference>
<accession>A0A8J7PHK7</accession>
<dbReference type="Gene3D" id="3.40.50.1820">
    <property type="entry name" value="alpha/beta hydrolase"/>
    <property type="match status" value="1"/>
</dbReference>
<keyword evidence="1" id="KW-0732">Signal</keyword>
<dbReference type="SUPFAM" id="SSF53474">
    <property type="entry name" value="alpha/beta-Hydrolases"/>
    <property type="match status" value="1"/>
</dbReference>
<dbReference type="InterPro" id="IPR029058">
    <property type="entry name" value="AB_hydrolase_fold"/>
</dbReference>
<evidence type="ECO:0000313" key="3">
    <source>
        <dbReference type="EMBL" id="MBN8661928.1"/>
    </source>
</evidence>
<dbReference type="PANTHER" id="PTHR11614">
    <property type="entry name" value="PHOSPHOLIPASE-RELATED"/>
    <property type="match status" value="1"/>
</dbReference>
<dbReference type="InterPro" id="IPR000073">
    <property type="entry name" value="AB_hydrolase_1"/>
</dbReference>
<feature type="chain" id="PRO_5035221082" evidence="1">
    <location>
        <begin position="30"/>
        <end position="359"/>
    </location>
</feature>
<dbReference type="PRINTS" id="PR00111">
    <property type="entry name" value="ABHYDROLASE"/>
</dbReference>
<proteinExistence type="predicted"/>
<name>A0A8J7PHK7_9BACT</name>
<evidence type="ECO:0000259" key="2">
    <source>
        <dbReference type="Pfam" id="PF12146"/>
    </source>
</evidence>
<feature type="domain" description="Serine aminopeptidase S33" evidence="2">
    <location>
        <begin position="104"/>
        <end position="333"/>
    </location>
</feature>
<protein>
    <submittedName>
        <fullName evidence="3">Alpha/beta fold hydrolase</fullName>
    </submittedName>
</protein>